<protein>
    <submittedName>
        <fullName evidence="2">DinB family protein</fullName>
    </submittedName>
</protein>
<comment type="caution">
    <text evidence="2">The sequence shown here is derived from an EMBL/GenBank/DDBJ whole genome shotgun (WGS) entry which is preliminary data.</text>
</comment>
<gene>
    <name evidence="2" type="ORF">CLV42_12334</name>
</gene>
<evidence type="ECO:0000313" key="3">
    <source>
        <dbReference type="Proteomes" id="UP000240978"/>
    </source>
</evidence>
<dbReference type="SUPFAM" id="SSF109854">
    <property type="entry name" value="DinB/YfiT-like putative metalloenzymes"/>
    <property type="match status" value="1"/>
</dbReference>
<dbReference type="Gene3D" id="1.20.120.450">
    <property type="entry name" value="dinb family like domain"/>
    <property type="match status" value="1"/>
</dbReference>
<evidence type="ECO:0000259" key="1">
    <source>
        <dbReference type="Pfam" id="PF12867"/>
    </source>
</evidence>
<dbReference type="RefSeq" id="WP_106606015.1">
    <property type="nucleotide sequence ID" value="NZ_PYGK01000023.1"/>
</dbReference>
<accession>A0A2P8FIE5</accession>
<keyword evidence="3" id="KW-1185">Reference proteome</keyword>
<feature type="domain" description="DinB-like" evidence="1">
    <location>
        <begin position="29"/>
        <end position="145"/>
    </location>
</feature>
<reference evidence="2 3" key="1">
    <citation type="submission" date="2018-03" db="EMBL/GenBank/DDBJ databases">
        <title>Genomic Encyclopedia of Archaeal and Bacterial Type Strains, Phase II (KMG-II): from individual species to whole genera.</title>
        <authorList>
            <person name="Goeker M."/>
        </authorList>
    </citation>
    <scope>NUCLEOTIDE SEQUENCE [LARGE SCALE GENOMIC DNA]</scope>
    <source>
        <strain evidence="2 3">DSM 18107</strain>
    </source>
</reference>
<dbReference type="EMBL" id="PYGK01000023">
    <property type="protein sequence ID" value="PSL21480.1"/>
    <property type="molecule type" value="Genomic_DNA"/>
</dbReference>
<sequence length="156" mass="17692">MNILTQISTHLLDTLEGENWTDINVMDSLKDVTVQEATLKTKASPNTIASLVNHLIYWNRVMIQRINGIKVNIPDVNGFDVPNLTSEQDWTNLKNELVTSTYELANAIRTVDENRLEEPILPDHSAIYKSLHGMVEHLHYHLGQIVILKKLIKAGN</sequence>
<dbReference type="InterPro" id="IPR034660">
    <property type="entry name" value="DinB/YfiT-like"/>
</dbReference>
<evidence type="ECO:0000313" key="2">
    <source>
        <dbReference type="EMBL" id="PSL21480.1"/>
    </source>
</evidence>
<name>A0A2P8FIE5_9BACT</name>
<dbReference type="InterPro" id="IPR024775">
    <property type="entry name" value="DinB-like"/>
</dbReference>
<proteinExistence type="predicted"/>
<dbReference type="AlphaFoldDB" id="A0A2P8FIE5"/>
<dbReference type="Proteomes" id="UP000240978">
    <property type="component" value="Unassembled WGS sequence"/>
</dbReference>
<dbReference type="OrthoDB" id="9814103at2"/>
<dbReference type="Pfam" id="PF12867">
    <property type="entry name" value="DinB_2"/>
    <property type="match status" value="1"/>
</dbReference>
<organism evidence="2 3">
    <name type="scientific">Chitinophaga ginsengisoli</name>
    <dbReference type="NCBI Taxonomy" id="363837"/>
    <lineage>
        <taxon>Bacteria</taxon>
        <taxon>Pseudomonadati</taxon>
        <taxon>Bacteroidota</taxon>
        <taxon>Chitinophagia</taxon>
        <taxon>Chitinophagales</taxon>
        <taxon>Chitinophagaceae</taxon>
        <taxon>Chitinophaga</taxon>
    </lineage>
</organism>